<gene>
    <name evidence="3" type="ORF">N475_23055</name>
</gene>
<keyword evidence="4" id="KW-1185">Reference proteome</keyword>
<dbReference type="RefSeq" id="WP_063358745.1">
    <property type="nucleotide sequence ID" value="NZ_AQHB01000049.1"/>
</dbReference>
<evidence type="ECO:0000256" key="1">
    <source>
        <dbReference type="ARBA" id="ARBA00022801"/>
    </source>
</evidence>
<dbReference type="EMBL" id="AUYB01000137">
    <property type="protein sequence ID" value="KZN31633.1"/>
    <property type="molecule type" value="Genomic_DNA"/>
</dbReference>
<dbReference type="InterPro" id="IPR001375">
    <property type="entry name" value="Peptidase_S9_cat"/>
</dbReference>
<dbReference type="SUPFAM" id="SSF53474">
    <property type="entry name" value="alpha/beta-Hydrolases"/>
    <property type="match status" value="1"/>
</dbReference>
<dbReference type="Proteomes" id="UP000076643">
    <property type="component" value="Unassembled WGS sequence"/>
</dbReference>
<feature type="domain" description="Peptidase S9 prolyl oligopeptidase catalytic" evidence="2">
    <location>
        <begin position="648"/>
        <end position="802"/>
    </location>
</feature>
<proteinExistence type="predicted"/>
<dbReference type="PANTHER" id="PTHR42776">
    <property type="entry name" value="SERINE PEPTIDASE S9 FAMILY MEMBER"/>
    <property type="match status" value="1"/>
</dbReference>
<dbReference type="PATRIC" id="fig|1365250.3.peg.4566"/>
<accession>A0A166V1W4</accession>
<protein>
    <recommendedName>
        <fullName evidence="2">Peptidase S9 prolyl oligopeptidase catalytic domain-containing protein</fullName>
    </recommendedName>
</protein>
<name>A0A166V1W4_9GAMM</name>
<dbReference type="PANTHER" id="PTHR42776:SF28">
    <property type="entry name" value="GLUTAMYL ENDOPEPTIDASE, CHLOROPLASTIC-RELATED"/>
    <property type="match status" value="1"/>
</dbReference>
<dbReference type="Pfam" id="PF00326">
    <property type="entry name" value="Peptidase_S9"/>
    <property type="match status" value="1"/>
</dbReference>
<organism evidence="3 4">
    <name type="scientific">Pseudoalteromonas luteoviolacea DSM 6061</name>
    <dbReference type="NCBI Taxonomy" id="1365250"/>
    <lineage>
        <taxon>Bacteria</taxon>
        <taxon>Pseudomonadati</taxon>
        <taxon>Pseudomonadota</taxon>
        <taxon>Gammaproteobacteria</taxon>
        <taxon>Alteromonadales</taxon>
        <taxon>Pseudoalteromonadaceae</taxon>
        <taxon>Pseudoalteromonas</taxon>
    </lineage>
</organism>
<dbReference type="AlphaFoldDB" id="A0A166V1W4"/>
<keyword evidence="1" id="KW-0378">Hydrolase</keyword>
<evidence type="ECO:0000313" key="4">
    <source>
        <dbReference type="Proteomes" id="UP000076643"/>
    </source>
</evidence>
<dbReference type="GO" id="GO:0006508">
    <property type="term" value="P:proteolysis"/>
    <property type="evidence" value="ECO:0007669"/>
    <property type="project" value="InterPro"/>
</dbReference>
<dbReference type="GO" id="GO:0004252">
    <property type="term" value="F:serine-type endopeptidase activity"/>
    <property type="evidence" value="ECO:0007669"/>
    <property type="project" value="TreeGrafter"/>
</dbReference>
<dbReference type="InterPro" id="IPR029058">
    <property type="entry name" value="AB_hydrolase_fold"/>
</dbReference>
<dbReference type="SUPFAM" id="SSF82171">
    <property type="entry name" value="DPP6 N-terminal domain-like"/>
    <property type="match status" value="1"/>
</dbReference>
<reference evidence="3 4" key="1">
    <citation type="submission" date="2013-07" db="EMBL/GenBank/DDBJ databases">
        <title>Comparative Genomic and Metabolomic Analysis of Twelve Strains of Pseudoalteromonas luteoviolacea.</title>
        <authorList>
            <person name="Vynne N.G."/>
            <person name="Mansson M."/>
            <person name="Gram L."/>
        </authorList>
    </citation>
    <scope>NUCLEOTIDE SEQUENCE [LARGE SCALE GENOMIC DNA]</scope>
    <source>
        <strain evidence="3 4">DSM 6061</strain>
    </source>
</reference>
<dbReference type="Gene3D" id="3.40.50.1820">
    <property type="entry name" value="alpha/beta hydrolase"/>
    <property type="match status" value="1"/>
</dbReference>
<evidence type="ECO:0000259" key="2">
    <source>
        <dbReference type="Pfam" id="PF00326"/>
    </source>
</evidence>
<sequence>MRIRLGFSEVINSTGPFLFTTALCVFVLSLFQSFNAKATGYKQPSEAIAEFVNEYNVPDTLVSPKGRWMALLEGNDSEKTGALHTKNLLAIAFNPLSSMQINIPRYTSVSFKHIDTGAVIRPKAIPEGNILHPTWSANDRYMAFVLETKQAAHLWVYDLKQKKSRILSQFPLNGFTMNKPFEWLADSSGLIANIRVNNPTSNQRHKPEASVQQPLVISATASLAKGASSEFGSVQQDEFKRFAFGQLYKLPLQGRAVGIGQPAYFSDFSASPDATNILVAMMDMSQLPDMQKADFDRQRYSVWQIWGMRGIPLYEVYRPQEVLQIANVLSEPFSQPVVKRAFQWRADKGATLVWAESSDGEENESLYSISAPFKREPRLYAETPGRVSHILWGDSQLAILVMNQGNGKMTYYAFSPLTPDRSRVPLNLFDDLSAGSSRELIHTKNDLGVDVVKVAGGRYLFLKGIKRENGVDTPYLSRFDARGNLFTSIWQSSAPYFEQVIDVISDDGMRFVTQKQSKSNPANYFSRNLTFDTVEQLTRNRHPYPSMQAISKEDMSFKAGGHTIKGDFYLPNSFDPSNGRIPVLIWLNMQQEKTSKGVKSPYLFSQLNALNGAAYVHEGYAVLNIRNLQTLDQQMHGEALSKYLQDSAQAIVSTLIAQGIADKNKIAVGGHGLAATNVVKLLAETDLFVTGIARSGTYNLTLAPFMFGQGEESLWANQSQYIENSVIFKANDVNASLLLVHGYQDRGNGSYPIQSERLFSAMNDMGKSVRLVMLPSSGHMYSEQEEVLHMLYEQSQWLKLHFESLPEIEVSDTIPEIFRFELPAPQEQVEYSSPWG</sequence>
<evidence type="ECO:0000313" key="3">
    <source>
        <dbReference type="EMBL" id="KZN31633.1"/>
    </source>
</evidence>
<comment type="caution">
    <text evidence="3">The sequence shown here is derived from an EMBL/GenBank/DDBJ whole genome shotgun (WGS) entry which is preliminary data.</text>
</comment>